<dbReference type="GO" id="GO:0022857">
    <property type="term" value="F:transmembrane transporter activity"/>
    <property type="evidence" value="ECO:0007669"/>
    <property type="project" value="InterPro"/>
</dbReference>
<dbReference type="PANTHER" id="PTHR30558">
    <property type="entry name" value="EXBD MEMBRANE COMPONENT OF PMF-DRIVEN MACROMOLECULE IMPORT SYSTEM"/>
    <property type="match status" value="1"/>
</dbReference>
<dbReference type="GO" id="GO:0005886">
    <property type="term" value="C:plasma membrane"/>
    <property type="evidence" value="ECO:0007669"/>
    <property type="project" value="UniProtKB-SubCell"/>
</dbReference>
<comment type="similarity">
    <text evidence="2 7">Belongs to the ExbD/TolR family.</text>
</comment>
<sequence>MKADVPELKDEEFDLTPMIDVVFLLIIFFMVVAAEITDKVEVELPEADKSKVPDETKGRMQVSLQESGDIFIGLANVTLEQLGQRVRNDNNTIPGFRVYLRADSNVAHEHVQDVMQTCAENGVFDIIFATFQE</sequence>
<dbReference type="KEGG" id="puo:RZN69_00770"/>
<keyword evidence="4 7" id="KW-0812">Transmembrane</keyword>
<reference evidence="9 10" key="1">
    <citation type="submission" date="2023-10" db="EMBL/GenBank/DDBJ databases">
        <title>Rubellicoccus peritrichatus gen. nov., sp. nov., isolated from an algae of coral reef tank.</title>
        <authorList>
            <person name="Luo J."/>
        </authorList>
    </citation>
    <scope>NUCLEOTIDE SEQUENCE [LARGE SCALE GENOMIC DNA]</scope>
    <source>
        <strain evidence="9 10">CR14</strain>
    </source>
</reference>
<evidence type="ECO:0000256" key="5">
    <source>
        <dbReference type="ARBA" id="ARBA00022989"/>
    </source>
</evidence>
<organism evidence="9 10">
    <name type="scientific">Rubellicoccus peritrichatus</name>
    <dbReference type="NCBI Taxonomy" id="3080537"/>
    <lineage>
        <taxon>Bacteria</taxon>
        <taxon>Pseudomonadati</taxon>
        <taxon>Verrucomicrobiota</taxon>
        <taxon>Opitutia</taxon>
        <taxon>Puniceicoccales</taxon>
        <taxon>Cerasicoccaceae</taxon>
        <taxon>Rubellicoccus</taxon>
    </lineage>
</organism>
<keyword evidence="10" id="KW-1185">Reference proteome</keyword>
<dbReference type="Proteomes" id="UP001304300">
    <property type="component" value="Chromosome"/>
</dbReference>
<evidence type="ECO:0000256" key="6">
    <source>
        <dbReference type="ARBA" id="ARBA00023136"/>
    </source>
</evidence>
<feature type="transmembrane region" description="Helical" evidence="8">
    <location>
        <begin position="15"/>
        <end position="34"/>
    </location>
</feature>
<dbReference type="EMBL" id="CP136920">
    <property type="protein sequence ID" value="WOO41601.1"/>
    <property type="molecule type" value="Genomic_DNA"/>
</dbReference>
<evidence type="ECO:0000256" key="8">
    <source>
        <dbReference type="SAM" id="Phobius"/>
    </source>
</evidence>
<dbReference type="PANTHER" id="PTHR30558:SF3">
    <property type="entry name" value="BIOPOLYMER TRANSPORT PROTEIN EXBD-RELATED"/>
    <property type="match status" value="1"/>
</dbReference>
<keyword evidence="7" id="KW-0653">Protein transport</keyword>
<keyword evidence="5 8" id="KW-1133">Transmembrane helix</keyword>
<keyword evidence="6 8" id="KW-0472">Membrane</keyword>
<evidence type="ECO:0000256" key="1">
    <source>
        <dbReference type="ARBA" id="ARBA00004162"/>
    </source>
</evidence>
<keyword evidence="3" id="KW-1003">Cell membrane</keyword>
<comment type="subcellular location">
    <subcellularLocation>
        <location evidence="1">Cell membrane</location>
        <topology evidence="1">Single-pass membrane protein</topology>
    </subcellularLocation>
    <subcellularLocation>
        <location evidence="7">Cell membrane</location>
        <topology evidence="7">Single-pass type II membrane protein</topology>
    </subcellularLocation>
</comment>
<evidence type="ECO:0000256" key="4">
    <source>
        <dbReference type="ARBA" id="ARBA00022692"/>
    </source>
</evidence>
<protein>
    <submittedName>
        <fullName evidence="9">Biopolymer transporter ExbD</fullName>
    </submittedName>
</protein>
<gene>
    <name evidence="9" type="ORF">RZN69_00770</name>
</gene>
<proteinExistence type="inferred from homology"/>
<evidence type="ECO:0000313" key="9">
    <source>
        <dbReference type="EMBL" id="WOO41601.1"/>
    </source>
</evidence>
<dbReference type="Pfam" id="PF02472">
    <property type="entry name" value="ExbD"/>
    <property type="match status" value="1"/>
</dbReference>
<evidence type="ECO:0000256" key="2">
    <source>
        <dbReference type="ARBA" id="ARBA00005811"/>
    </source>
</evidence>
<evidence type="ECO:0000313" key="10">
    <source>
        <dbReference type="Proteomes" id="UP001304300"/>
    </source>
</evidence>
<dbReference type="GO" id="GO:0015031">
    <property type="term" value="P:protein transport"/>
    <property type="evidence" value="ECO:0007669"/>
    <property type="project" value="UniProtKB-KW"/>
</dbReference>
<dbReference type="AlphaFoldDB" id="A0AAQ3L9J3"/>
<dbReference type="RefSeq" id="WP_317834085.1">
    <property type="nucleotide sequence ID" value="NZ_CP136920.1"/>
</dbReference>
<evidence type="ECO:0000256" key="3">
    <source>
        <dbReference type="ARBA" id="ARBA00022475"/>
    </source>
</evidence>
<accession>A0AAQ3L9J3</accession>
<keyword evidence="7" id="KW-0813">Transport</keyword>
<evidence type="ECO:0000256" key="7">
    <source>
        <dbReference type="RuleBase" id="RU003879"/>
    </source>
</evidence>
<name>A0AAQ3L9J3_9BACT</name>
<dbReference type="InterPro" id="IPR003400">
    <property type="entry name" value="ExbD"/>
</dbReference>
<dbReference type="Gene3D" id="3.30.420.270">
    <property type="match status" value="1"/>
</dbReference>